<dbReference type="GO" id="GO:0031047">
    <property type="term" value="P:regulatory ncRNA-mediated gene silencing"/>
    <property type="evidence" value="ECO:0007669"/>
    <property type="project" value="InterPro"/>
</dbReference>
<evidence type="ECO:0000313" key="6">
    <source>
        <dbReference type="Proteomes" id="UP000717585"/>
    </source>
</evidence>
<evidence type="ECO:0000313" key="5">
    <source>
        <dbReference type="EMBL" id="KAG9390961.1"/>
    </source>
</evidence>
<name>A0A8J6AQ47_9EUKA</name>
<comment type="caution">
    <text evidence="5">The sequence shown here is derived from an EMBL/GenBank/DDBJ whole genome shotgun (WGS) entry which is preliminary data.</text>
</comment>
<dbReference type="GO" id="GO:0003723">
    <property type="term" value="F:RNA binding"/>
    <property type="evidence" value="ECO:0007669"/>
    <property type="project" value="TreeGrafter"/>
</dbReference>
<dbReference type="Proteomes" id="UP000717585">
    <property type="component" value="Unassembled WGS sequence"/>
</dbReference>
<dbReference type="GO" id="GO:0005634">
    <property type="term" value="C:nucleus"/>
    <property type="evidence" value="ECO:0007669"/>
    <property type="project" value="TreeGrafter"/>
</dbReference>
<comment type="subcellular location">
    <subcellularLocation>
        <location evidence="1">Cytoplasm</location>
    </subcellularLocation>
</comment>
<dbReference type="Pfam" id="PF00565">
    <property type="entry name" value="SNase"/>
    <property type="match status" value="4"/>
</dbReference>
<accession>A0A8J6AQ47</accession>
<dbReference type="SMART" id="SM00318">
    <property type="entry name" value="SNc"/>
    <property type="match status" value="4"/>
</dbReference>
<protein>
    <submittedName>
        <fullName evidence="5">RNA-induced silencing complex, nuclease component Tudor-SN</fullName>
    </submittedName>
</protein>
<dbReference type="Gene3D" id="2.30.30.140">
    <property type="match status" value="1"/>
</dbReference>
<reference evidence="5" key="1">
    <citation type="submission" date="2021-05" db="EMBL/GenBank/DDBJ databases">
        <title>A free-living protist that lacks canonical eukaryotic 1 DNA replication and segregation systems.</title>
        <authorList>
            <person name="Salas-Leiva D.E."/>
            <person name="Tromer E.C."/>
            <person name="Curtis B.A."/>
            <person name="Jerlstrom-Hultqvist J."/>
            <person name="Kolisko M."/>
            <person name="Yi Z."/>
            <person name="Salas-Leiva J.S."/>
            <person name="Gallot-Lavallee L."/>
            <person name="Kops G.J.P.L."/>
            <person name="Archibald J.M."/>
            <person name="Simpson A.G.B."/>
            <person name="Roger A.J."/>
        </authorList>
    </citation>
    <scope>NUCLEOTIDE SEQUENCE</scope>
    <source>
        <strain evidence="5">BICM</strain>
    </source>
</reference>
<evidence type="ECO:0000256" key="2">
    <source>
        <dbReference type="ARBA" id="ARBA00022490"/>
    </source>
</evidence>
<dbReference type="InterPro" id="IPR002999">
    <property type="entry name" value="Tudor"/>
</dbReference>
<feature type="domain" description="TNase-like" evidence="4">
    <location>
        <begin position="1"/>
        <end position="138"/>
    </location>
</feature>
<dbReference type="InterPro" id="IPR016071">
    <property type="entry name" value="Staphylococal_nuclease_OB-fold"/>
</dbReference>
<dbReference type="AlphaFoldDB" id="A0A8J6AQ47"/>
<dbReference type="InterPro" id="IPR035437">
    <property type="entry name" value="SNase_OB-fold_sf"/>
</dbReference>
<feature type="domain" description="TNase-like" evidence="4">
    <location>
        <begin position="156"/>
        <end position="290"/>
    </location>
</feature>
<dbReference type="GO" id="GO:0006402">
    <property type="term" value="P:mRNA catabolic process"/>
    <property type="evidence" value="ECO:0007669"/>
    <property type="project" value="TreeGrafter"/>
</dbReference>
<feature type="domain" description="TNase-like" evidence="4">
    <location>
        <begin position="305"/>
        <end position="449"/>
    </location>
</feature>
<dbReference type="EMBL" id="JAHDYR010000062">
    <property type="protein sequence ID" value="KAG9390961.1"/>
    <property type="molecule type" value="Genomic_DNA"/>
</dbReference>
<evidence type="ECO:0000259" key="4">
    <source>
        <dbReference type="PROSITE" id="PS50830"/>
    </source>
</evidence>
<proteinExistence type="predicted"/>
<dbReference type="PANTHER" id="PTHR12302">
    <property type="entry name" value="EBNA2 BINDING PROTEIN P100"/>
    <property type="match status" value="1"/>
</dbReference>
<dbReference type="PROSITE" id="PS50830">
    <property type="entry name" value="TNASE_3"/>
    <property type="match status" value="4"/>
</dbReference>
<feature type="domain" description="TNase-like" evidence="4">
    <location>
        <begin position="478"/>
        <end position="601"/>
    </location>
</feature>
<sequence length="819" mass="89346">MPFGRVYNVLSGDSLVLVPSKGAIGPSPPKERVISLAFLSAPRARRDTAEPFAIECREELRKRCIGKQVKFEVIYSAGNREFCQVWLSPEVDAAMELLHAGYAKIHTSVRENQQNDLYHAYVAAEQEAKEAHAGMWGAQPLQLLTQAPDATPLIGKTVNAVPVFVMNGSFLRIQMSGTDGVYTTPATLAGVACPSVPKDDEPEDAMAVAAKIFTESHVLGRDVDFQVTSVDRNGGLIGVLSFAGHCLNKELLALGYGTLAEWSARSYPGLHEFRAAEKAAQAARKNIWASHEPAPSSLQGSGIPSYFEGTVVKVASPTSLVLSGAGVPPDFKLVISSVKGPAGWRMDQNAFKPEPWAWEAREVLRSHVGKKCKVTVDYMRTVTRNEKEEQIVYGTVKCGKHNLAEQLVKRGLAIPVYYRNSTDERSPEYDNLLEAERRAKTNKAGRHSGKEAPVHFINNLSSTPARVKEMVGILHRDVRHPAIVEHVIGADRYRLFIPSASAMVVAALNGVRAPSTKDREPYSKEAHQFATETLLMRDVEVTIRDTDPRGTLLVALHLNDEDFATTLISKGLAKCRGRGATNAQHQAEEDAMAARVGLFAIETAPVAKKEATASMRHDQVILTHVVEEDPATVYLRPVGAAPAQDGNHIHPLTEKPRKNAVVAAKVNGSWLRMSVTAVRGDEVEGELLDVGKVDTFPVSALGSLPAAAASKPRMARRTRLAFTIAAPDQHDEAFEALLDVALDAEFRADVVDGATPEALLYNNDGQCLNEYMVGEGLLVFTDGPKSMEHARDVLKQLTADAKGDRRGIWRFGDWVDFEE</sequence>
<dbReference type="SUPFAM" id="SSF50199">
    <property type="entry name" value="Staphylococcal nuclease"/>
    <property type="match status" value="5"/>
</dbReference>
<dbReference type="PIRSF" id="PIRSF017179">
    <property type="entry name" value="RISC-Tudor-SN"/>
    <property type="match status" value="1"/>
</dbReference>
<dbReference type="Gene3D" id="2.40.50.90">
    <property type="match status" value="5"/>
</dbReference>
<keyword evidence="6" id="KW-1185">Reference proteome</keyword>
<evidence type="ECO:0000256" key="1">
    <source>
        <dbReference type="ARBA" id="ARBA00004496"/>
    </source>
</evidence>
<dbReference type="GO" id="GO:0004518">
    <property type="term" value="F:nuclease activity"/>
    <property type="evidence" value="ECO:0007669"/>
    <property type="project" value="TreeGrafter"/>
</dbReference>
<keyword evidence="2" id="KW-0963">Cytoplasm</keyword>
<dbReference type="Pfam" id="PF00567">
    <property type="entry name" value="TUDOR"/>
    <property type="match status" value="1"/>
</dbReference>
<dbReference type="GO" id="GO:0005829">
    <property type="term" value="C:cytosol"/>
    <property type="evidence" value="ECO:0007669"/>
    <property type="project" value="TreeGrafter"/>
</dbReference>
<evidence type="ECO:0000256" key="3">
    <source>
        <dbReference type="ARBA" id="ARBA00022737"/>
    </source>
</evidence>
<organism evidence="5 6">
    <name type="scientific">Carpediemonas membranifera</name>
    <dbReference type="NCBI Taxonomy" id="201153"/>
    <lineage>
        <taxon>Eukaryota</taxon>
        <taxon>Metamonada</taxon>
        <taxon>Carpediemonas-like organisms</taxon>
        <taxon>Carpediemonas</taxon>
    </lineage>
</organism>
<keyword evidence="3" id="KW-0677">Repeat</keyword>
<dbReference type="OrthoDB" id="10023235at2759"/>
<gene>
    <name evidence="5" type="ORF">J8273_7234</name>
</gene>
<dbReference type="InterPro" id="IPR016685">
    <property type="entry name" value="Silence_cplx_Nase-comp_TudorSN"/>
</dbReference>
<dbReference type="PANTHER" id="PTHR12302:SF2">
    <property type="entry name" value="STAPHYLOCOCCAL NUCLEASE DOMAIN-CONTAINING PROTEIN 1"/>
    <property type="match status" value="1"/>
</dbReference>
<dbReference type="GO" id="GO:0031332">
    <property type="term" value="C:RNAi effector complex"/>
    <property type="evidence" value="ECO:0007669"/>
    <property type="project" value="InterPro"/>
</dbReference>